<organism evidence="6 7">
    <name type="scientific">Blastopirellula marina</name>
    <dbReference type="NCBI Taxonomy" id="124"/>
    <lineage>
        <taxon>Bacteria</taxon>
        <taxon>Pseudomonadati</taxon>
        <taxon>Planctomycetota</taxon>
        <taxon>Planctomycetia</taxon>
        <taxon>Pirellulales</taxon>
        <taxon>Pirellulaceae</taxon>
        <taxon>Blastopirellula</taxon>
    </lineage>
</organism>
<feature type="chain" id="PRO_5015441445" description="Cytochrome c domain-containing protein" evidence="4">
    <location>
        <begin position="25"/>
        <end position="407"/>
    </location>
</feature>
<reference evidence="6 7" key="1">
    <citation type="submission" date="2018-02" db="EMBL/GenBank/DDBJ databases">
        <title>Comparative genomes isolates from brazilian mangrove.</title>
        <authorList>
            <person name="Araujo J.E."/>
            <person name="Taketani R.G."/>
            <person name="Silva M.C.P."/>
            <person name="Loureco M.V."/>
            <person name="Andreote F.D."/>
        </authorList>
    </citation>
    <scope>NUCLEOTIDE SEQUENCE [LARGE SCALE GENOMIC DNA]</scope>
    <source>
        <strain evidence="6 7">Hex-1 MGV</strain>
    </source>
</reference>
<evidence type="ECO:0000259" key="5">
    <source>
        <dbReference type="PROSITE" id="PS51007"/>
    </source>
</evidence>
<dbReference type="OrthoDB" id="240048at2"/>
<evidence type="ECO:0000256" key="1">
    <source>
        <dbReference type="ARBA" id="ARBA00022723"/>
    </source>
</evidence>
<keyword evidence="1 3" id="KW-0479">Metal-binding</keyword>
<evidence type="ECO:0000313" key="6">
    <source>
        <dbReference type="EMBL" id="PQO36212.1"/>
    </source>
</evidence>
<dbReference type="Proteomes" id="UP000238322">
    <property type="component" value="Unassembled WGS sequence"/>
</dbReference>
<evidence type="ECO:0000256" key="4">
    <source>
        <dbReference type="SAM" id="SignalP"/>
    </source>
</evidence>
<dbReference type="EMBL" id="PUHY01000006">
    <property type="protein sequence ID" value="PQO36212.1"/>
    <property type="molecule type" value="Genomic_DNA"/>
</dbReference>
<dbReference type="InterPro" id="IPR009056">
    <property type="entry name" value="Cyt_c-like_dom"/>
</dbReference>
<proteinExistence type="predicted"/>
<feature type="domain" description="Cytochrome c" evidence="5">
    <location>
        <begin position="24"/>
        <end position="124"/>
    </location>
</feature>
<dbReference type="AlphaFoldDB" id="A0A2S8FVJ7"/>
<evidence type="ECO:0000256" key="3">
    <source>
        <dbReference type="PROSITE-ProRule" id="PRU00433"/>
    </source>
</evidence>
<name>A0A2S8FVJ7_9BACT</name>
<feature type="signal peptide" evidence="4">
    <location>
        <begin position="1"/>
        <end position="24"/>
    </location>
</feature>
<gene>
    <name evidence="6" type="ORF">C5Y83_09865</name>
</gene>
<sequence length="407" mass="45916">MGPAYRYPLFAITAVLLSASPLLADDISAEAIFQKRILPIFQSPNPSSCTECHLSGVELKDYILPTQQATFASLLKAGLVDRENPKASKIIEFIRRSSDTPSLIQKRIREQELAAFEAWIVAAAGDPALVSTTDKAQPIGPQIPDEVIRHTRQDHVMASFVENVWTEVGRCAACHSPDRNQKQVQEHGKQVSWIHLNDPAETLKTMVDAGIIQPKTPEKSMLLTKPTLQEEHGGGQKMVVGDRTYKQFRRFIDDYAKIVEGKYQSTQDLPKADNEVSITTEIWFKIEGVPAKFDKKLLQVDLYRETDAGWSKQRVATSDRLVFGPQNLWQHSLSLTAERGSLWAKKMKDQKLPPGRYLARLYVDQTDKLQKDYTQELGETDFVGQVEFQSRWPAGYGKMTKIAFPKD</sequence>
<keyword evidence="4" id="KW-0732">Signal</keyword>
<evidence type="ECO:0000256" key="2">
    <source>
        <dbReference type="ARBA" id="ARBA00023004"/>
    </source>
</evidence>
<keyword evidence="2 3" id="KW-0408">Iron</keyword>
<comment type="caution">
    <text evidence="6">The sequence shown here is derived from an EMBL/GenBank/DDBJ whole genome shotgun (WGS) entry which is preliminary data.</text>
</comment>
<evidence type="ECO:0000313" key="7">
    <source>
        <dbReference type="Proteomes" id="UP000238322"/>
    </source>
</evidence>
<protein>
    <recommendedName>
        <fullName evidence="5">Cytochrome c domain-containing protein</fullName>
    </recommendedName>
</protein>
<dbReference type="GO" id="GO:0009055">
    <property type="term" value="F:electron transfer activity"/>
    <property type="evidence" value="ECO:0007669"/>
    <property type="project" value="InterPro"/>
</dbReference>
<keyword evidence="3" id="KW-0349">Heme</keyword>
<dbReference type="GO" id="GO:0046872">
    <property type="term" value="F:metal ion binding"/>
    <property type="evidence" value="ECO:0007669"/>
    <property type="project" value="UniProtKB-KW"/>
</dbReference>
<dbReference type="GO" id="GO:0020037">
    <property type="term" value="F:heme binding"/>
    <property type="evidence" value="ECO:0007669"/>
    <property type="project" value="InterPro"/>
</dbReference>
<accession>A0A2S8FVJ7</accession>
<dbReference type="RefSeq" id="WP_105329502.1">
    <property type="nucleotide sequence ID" value="NZ_PUHY01000006.1"/>
</dbReference>
<dbReference type="PROSITE" id="PS51007">
    <property type="entry name" value="CYTC"/>
    <property type="match status" value="1"/>
</dbReference>